<reference evidence="4 5" key="1">
    <citation type="submission" date="2022-05" db="EMBL/GenBank/DDBJ databases">
        <authorList>
            <consortium name="Genoscope - CEA"/>
            <person name="William W."/>
        </authorList>
    </citation>
    <scope>NUCLEOTIDE SEQUENCE [LARGE SCALE GENOMIC DNA]</scope>
</reference>
<evidence type="ECO:0000256" key="2">
    <source>
        <dbReference type="ARBA" id="ARBA00023157"/>
    </source>
</evidence>
<dbReference type="Proteomes" id="UP001159405">
    <property type="component" value="Unassembled WGS sequence"/>
</dbReference>
<evidence type="ECO:0000313" key="4">
    <source>
        <dbReference type="EMBL" id="CAH3112980.1"/>
    </source>
</evidence>
<dbReference type="InterPro" id="IPR003598">
    <property type="entry name" value="Ig_sub2"/>
</dbReference>
<protein>
    <recommendedName>
        <fullName evidence="3">Ig-like domain-containing protein</fullName>
    </recommendedName>
</protein>
<proteinExistence type="predicted"/>
<sequence>MINRMQPSPKSQVKVTKDTKYVRATLKITNAQLADTGTYKCTVSVPPNLSDYKLTAIKVKGALKFLQDPPQFQASHVGWSVDYNCTTDDPYATVSLLHSRDFGLSYNVLQVSPNKLLLRKQVFTIVNLILSDGGNYKCKATDQSGQTIEWNSGSTLFIQAAQLPRHFVLKPNKPIRVLQGQSGEVTCEAEGPSVSTLKWEKQQDDKSYAAVPKSQVKVTKDTKYVRATLKITNAQFADTGTYKCTVSVPPNLLDYKLTAIKVKGILKFLQDPPQLQASHVGWSVDYNCTTDDPYATVSLLHSRDFGLSYNVLQVSPNKLLLRKQVFTIVNLILSDGGNYKCKATDQSGQTIEWDSGSMLFIQAAQLPRHFVLKPNKPIRVLQGQSGEVTCEAEGPSVSTLKWEKQQDDKSYAAVPNSQVNITKDANYVRATLKITNAQFADTGTYKCTVSVPPNLLDYKVTAVKVKGVGALKFLQDPPSIQGSHVGWSVDYNCTTDDPNATVSLLQSNDFGFSYNVMPVTPNKLLLRKQVFTIVNLILLDGGNYKCKATDQSGQTIEWNSGSMLYIQAAQLPKQFVLIPNKSIYVLQGQSGEVTCEAEGPSVSTLKWEKQQDDKSYAAVPNSQVNITKDANYVRATLKITNAQFADTGTYKCTVSVPPNLSDYKRTNITVKAPTPPRITVPHDAKTIVVQEGSTKVLKCVARGAPKPNVTWYKNGKQLHTNDRSCKAIQAYKVYDENEDNSLYTVQVLRIRSVLYPRDQGEFKCVASNDVTDVQTVFNVQVQVDLVKRLKLRPPENISVLQGQEARIKCDLDGSLTAKLEWKKQTISGDVPVPDRMVTVVKDSSNNRARAILKIKFAQMEDSGVYKCVSSASGKTYFKLAYVTVRESLAFLNKPPRVIRGRIGQSVVINCSTNDVDATVSLLRKPHPFAPSKELKPKANKLTKERQVFTIQNIDIGDAGIYSCRATSGKNQTIKWPRLRGYFVFLQELN</sequence>
<gene>
    <name evidence="4" type="ORF">PLOB_00021584</name>
</gene>
<dbReference type="InterPro" id="IPR050958">
    <property type="entry name" value="Cell_Adh-Cytoskel_Orgn"/>
</dbReference>
<dbReference type="SUPFAM" id="SSF48726">
    <property type="entry name" value="Immunoglobulin"/>
    <property type="match status" value="9"/>
</dbReference>
<feature type="domain" description="Ig-like" evidence="3">
    <location>
        <begin position="572"/>
        <end position="669"/>
    </location>
</feature>
<dbReference type="InterPro" id="IPR036179">
    <property type="entry name" value="Ig-like_dom_sf"/>
</dbReference>
<accession>A0ABN8NKN6</accession>
<evidence type="ECO:0000259" key="3">
    <source>
        <dbReference type="PROSITE" id="PS50835"/>
    </source>
</evidence>
<dbReference type="SMART" id="SM00406">
    <property type="entry name" value="IGv"/>
    <property type="match status" value="5"/>
</dbReference>
<feature type="domain" description="Ig-like" evidence="3">
    <location>
        <begin position="787"/>
        <end position="883"/>
    </location>
</feature>
<keyword evidence="5" id="KW-1185">Reference proteome</keyword>
<organism evidence="4 5">
    <name type="scientific">Porites lobata</name>
    <dbReference type="NCBI Taxonomy" id="104759"/>
    <lineage>
        <taxon>Eukaryota</taxon>
        <taxon>Metazoa</taxon>
        <taxon>Cnidaria</taxon>
        <taxon>Anthozoa</taxon>
        <taxon>Hexacorallia</taxon>
        <taxon>Scleractinia</taxon>
        <taxon>Fungiina</taxon>
        <taxon>Poritidae</taxon>
        <taxon>Porites</taxon>
    </lineage>
</organism>
<name>A0ABN8NKN6_9CNID</name>
<keyword evidence="1" id="KW-0732">Signal</keyword>
<dbReference type="Pfam" id="PF07679">
    <property type="entry name" value="I-set"/>
    <property type="match status" value="2"/>
</dbReference>
<dbReference type="InterPro" id="IPR013098">
    <property type="entry name" value="Ig_I-set"/>
</dbReference>
<feature type="domain" description="Ig-like" evidence="3">
    <location>
        <begin position="676"/>
        <end position="780"/>
    </location>
</feature>
<evidence type="ECO:0000313" key="5">
    <source>
        <dbReference type="Proteomes" id="UP001159405"/>
    </source>
</evidence>
<evidence type="ECO:0000256" key="1">
    <source>
        <dbReference type="ARBA" id="ARBA00022729"/>
    </source>
</evidence>
<keyword evidence="2" id="KW-1015">Disulfide bond</keyword>
<dbReference type="PANTHER" id="PTHR45080">
    <property type="entry name" value="CONTACTIN 5"/>
    <property type="match status" value="1"/>
</dbReference>
<dbReference type="EMBL" id="CALNXK010000025">
    <property type="protein sequence ID" value="CAH3112980.1"/>
    <property type="molecule type" value="Genomic_DNA"/>
</dbReference>
<feature type="domain" description="Ig-like" evidence="3">
    <location>
        <begin position="164"/>
        <end position="247"/>
    </location>
</feature>
<dbReference type="CDD" id="cd00096">
    <property type="entry name" value="Ig"/>
    <property type="match status" value="4"/>
</dbReference>
<dbReference type="SMART" id="SM00408">
    <property type="entry name" value="IGc2"/>
    <property type="match status" value="9"/>
</dbReference>
<dbReference type="Gene3D" id="2.60.40.10">
    <property type="entry name" value="Immunoglobulins"/>
    <property type="match status" value="7"/>
</dbReference>
<dbReference type="PROSITE" id="PS50835">
    <property type="entry name" value="IG_LIKE"/>
    <property type="match status" value="6"/>
</dbReference>
<comment type="caution">
    <text evidence="4">The sequence shown here is derived from an EMBL/GenBank/DDBJ whole genome shotgun (WGS) entry which is preliminary data.</text>
</comment>
<dbReference type="InterPro" id="IPR013106">
    <property type="entry name" value="Ig_V-set"/>
</dbReference>
<feature type="domain" description="Ig-like" evidence="3">
    <location>
        <begin position="903"/>
        <end position="974"/>
    </location>
</feature>
<dbReference type="InterPro" id="IPR013783">
    <property type="entry name" value="Ig-like_fold"/>
</dbReference>
<dbReference type="Pfam" id="PF13927">
    <property type="entry name" value="Ig_3"/>
    <property type="match status" value="4"/>
</dbReference>
<dbReference type="PANTHER" id="PTHR45080:SF8">
    <property type="entry name" value="IG-LIKE DOMAIN-CONTAINING PROTEIN"/>
    <property type="match status" value="1"/>
</dbReference>
<dbReference type="InterPro" id="IPR003599">
    <property type="entry name" value="Ig_sub"/>
</dbReference>
<dbReference type="SMART" id="SM00409">
    <property type="entry name" value="IG"/>
    <property type="match status" value="10"/>
</dbReference>
<dbReference type="InterPro" id="IPR007110">
    <property type="entry name" value="Ig-like_dom"/>
</dbReference>
<dbReference type="Pfam" id="PF07686">
    <property type="entry name" value="V-set"/>
    <property type="match status" value="1"/>
</dbReference>
<feature type="domain" description="Ig-like" evidence="3">
    <location>
        <begin position="367"/>
        <end position="450"/>
    </location>
</feature>